<dbReference type="GO" id="GO:0003676">
    <property type="term" value="F:nucleic acid binding"/>
    <property type="evidence" value="ECO:0007669"/>
    <property type="project" value="InterPro"/>
</dbReference>
<dbReference type="InterPro" id="IPR003165">
    <property type="entry name" value="Piwi"/>
</dbReference>
<dbReference type="Pfam" id="PF02171">
    <property type="entry name" value="Piwi"/>
    <property type="match status" value="1"/>
</dbReference>
<name>A0A3P7MLM5_CYLGO</name>
<dbReference type="Gene3D" id="3.40.50.2300">
    <property type="match status" value="1"/>
</dbReference>
<keyword evidence="3" id="KW-1185">Reference proteome</keyword>
<feature type="domain" description="Piwi" evidence="1">
    <location>
        <begin position="55"/>
        <end position="114"/>
    </location>
</feature>
<reference evidence="2 3" key="1">
    <citation type="submission" date="2018-11" db="EMBL/GenBank/DDBJ databases">
        <authorList>
            <consortium name="Pathogen Informatics"/>
        </authorList>
    </citation>
    <scope>NUCLEOTIDE SEQUENCE [LARGE SCALE GENOMIC DNA]</scope>
</reference>
<organism evidence="2 3">
    <name type="scientific">Cylicostephanus goldi</name>
    <name type="common">Nematode worm</name>
    <dbReference type="NCBI Taxonomy" id="71465"/>
    <lineage>
        <taxon>Eukaryota</taxon>
        <taxon>Metazoa</taxon>
        <taxon>Ecdysozoa</taxon>
        <taxon>Nematoda</taxon>
        <taxon>Chromadorea</taxon>
        <taxon>Rhabditida</taxon>
        <taxon>Rhabditina</taxon>
        <taxon>Rhabditomorpha</taxon>
        <taxon>Strongyloidea</taxon>
        <taxon>Strongylidae</taxon>
        <taxon>Cylicostephanus</taxon>
    </lineage>
</organism>
<dbReference type="PANTHER" id="PTHR22891">
    <property type="entry name" value="EUKARYOTIC TRANSLATION INITIATION FACTOR 2C"/>
    <property type="match status" value="1"/>
</dbReference>
<evidence type="ECO:0000259" key="1">
    <source>
        <dbReference type="PROSITE" id="PS50822"/>
    </source>
</evidence>
<proteinExistence type="predicted"/>
<dbReference type="Gene3D" id="3.30.420.10">
    <property type="entry name" value="Ribonuclease H-like superfamily/Ribonuclease H"/>
    <property type="match status" value="1"/>
</dbReference>
<accession>A0A3P7MLM5</accession>
<dbReference type="EMBL" id="UYRV01117206">
    <property type="protein sequence ID" value="VDN30535.1"/>
    <property type="molecule type" value="Genomic_DNA"/>
</dbReference>
<dbReference type="InterPro" id="IPR036397">
    <property type="entry name" value="RNaseH_sf"/>
</dbReference>
<evidence type="ECO:0000313" key="2">
    <source>
        <dbReference type="EMBL" id="VDN30535.1"/>
    </source>
</evidence>
<dbReference type="SUPFAM" id="SSF53098">
    <property type="entry name" value="Ribonuclease H-like"/>
    <property type="match status" value="1"/>
</dbReference>
<gene>
    <name evidence="2" type="ORF">CGOC_LOCUS11577</name>
</gene>
<dbReference type="PROSITE" id="PS50822">
    <property type="entry name" value="PIWI"/>
    <property type="match status" value="1"/>
</dbReference>
<protein>
    <recommendedName>
        <fullName evidence="1">Piwi domain-containing protein</fullName>
    </recommendedName>
</protein>
<evidence type="ECO:0000313" key="3">
    <source>
        <dbReference type="Proteomes" id="UP000271889"/>
    </source>
</evidence>
<sequence length="174" mass="19656">MQNGTQKILLLLVINDRNDSFGNRGGAYGMTLSSLSNCFNFLWVCMARLRTVYYNIALKINAKLGGVNQAVLFKNETPEAEAKDSVMYVGIDVTHPTANSGIDISIASMVANFDLAATRYTNEIFAQMKGKETVECFERQFCRLMTKFHEVCFKYDNGFGKGYRKRDQHMMVSL</sequence>
<dbReference type="OrthoDB" id="10252740at2759"/>
<dbReference type="InterPro" id="IPR012337">
    <property type="entry name" value="RNaseH-like_sf"/>
</dbReference>
<dbReference type="Proteomes" id="UP000271889">
    <property type="component" value="Unassembled WGS sequence"/>
</dbReference>
<dbReference type="AlphaFoldDB" id="A0A3P7MLM5"/>